<feature type="domain" description="DUF6891" evidence="1">
    <location>
        <begin position="26"/>
        <end position="213"/>
    </location>
</feature>
<evidence type="ECO:0000259" key="1">
    <source>
        <dbReference type="Pfam" id="PF21831"/>
    </source>
</evidence>
<organism evidence="2 3">
    <name type="scientific">Lysobacter stagni</name>
    <dbReference type="NCBI Taxonomy" id="3045172"/>
    <lineage>
        <taxon>Bacteria</taxon>
        <taxon>Pseudomonadati</taxon>
        <taxon>Pseudomonadota</taxon>
        <taxon>Gammaproteobacteria</taxon>
        <taxon>Lysobacterales</taxon>
        <taxon>Lysobacteraceae</taxon>
        <taxon>Lysobacter</taxon>
    </lineage>
</organism>
<reference evidence="2 3" key="1">
    <citation type="submission" date="2023-05" db="EMBL/GenBank/DDBJ databases">
        <title>Lysobacter sp. strain LF1 Genome sequencing and assembly.</title>
        <authorList>
            <person name="Jung Y."/>
        </authorList>
    </citation>
    <scope>NUCLEOTIDE SEQUENCE [LARGE SCALE GENOMIC DNA]</scope>
    <source>
        <strain evidence="2 3">LF1</strain>
    </source>
</reference>
<protein>
    <recommendedName>
        <fullName evidence="1">DUF6891 domain-containing protein</fullName>
    </recommendedName>
</protein>
<evidence type="ECO:0000313" key="2">
    <source>
        <dbReference type="EMBL" id="MDI9240319.1"/>
    </source>
</evidence>
<evidence type="ECO:0000313" key="3">
    <source>
        <dbReference type="Proteomes" id="UP001321580"/>
    </source>
</evidence>
<keyword evidence="3" id="KW-1185">Reference proteome</keyword>
<name>A0ABT6XJR9_9GAMM</name>
<sequence>MAWNWFAGLFRRGNGVAPADAQAFDELVNELRDYIVRDLRGGYVAPDAIVEGALEVVDAQPHGEALLRTHAQRILEDEISAYRTDSAAWPALTDHDRLEQAFATLESQGVVCRQNFTCCGTCGVAEIGEEMRATRERGGAVQGYAFFHMQDTESAIDGHGLYLNYGAVEEDETAAKSVARSIVAAMSAAGLPVEWDGDWGKRIRVGLQWQRRLAL</sequence>
<dbReference type="InterPro" id="IPR054186">
    <property type="entry name" value="DUF6891"/>
</dbReference>
<dbReference type="RefSeq" id="WP_283213660.1">
    <property type="nucleotide sequence ID" value="NZ_JASGBI010000001.1"/>
</dbReference>
<gene>
    <name evidence="2" type="ORF">QLQ15_15530</name>
</gene>
<dbReference type="Pfam" id="PF21831">
    <property type="entry name" value="DUF6891"/>
    <property type="match status" value="1"/>
</dbReference>
<dbReference type="EMBL" id="JASGBI010000001">
    <property type="protein sequence ID" value="MDI9240319.1"/>
    <property type="molecule type" value="Genomic_DNA"/>
</dbReference>
<proteinExistence type="predicted"/>
<comment type="caution">
    <text evidence="2">The sequence shown here is derived from an EMBL/GenBank/DDBJ whole genome shotgun (WGS) entry which is preliminary data.</text>
</comment>
<dbReference type="Proteomes" id="UP001321580">
    <property type="component" value="Unassembled WGS sequence"/>
</dbReference>
<accession>A0ABT6XJR9</accession>